<name>A0A5J9TV58_9POAL</name>
<dbReference type="OrthoDB" id="666424at2759"/>
<keyword evidence="3" id="KW-1185">Reference proteome</keyword>
<keyword evidence="1" id="KW-1133">Transmembrane helix</keyword>
<dbReference type="PANTHER" id="PTHR33994">
    <property type="entry name" value="OS04G0515000 PROTEIN"/>
    <property type="match status" value="1"/>
</dbReference>
<gene>
    <name evidence="2" type="ORF">EJB05_38743</name>
</gene>
<dbReference type="Proteomes" id="UP000324897">
    <property type="component" value="Unassembled WGS sequence"/>
</dbReference>
<sequence length="214" mass="22233">MEARLLSDEQLPQSDGEKQQRMSMPDAVVWLIGAAVVAFVVATLIFLVAYGIAGLHSSERRAEYSVTIHGFAGVEDSVRREFNLTVGIDNLGGTFEVCVGGEAVVLYGGVPLAVGQVQDLCVPRQRAADMAVVAASGGVGVPGALAGLMAGEKRADGAVHVEVRVISAKHGRLLSCTAPLGQGPPRPYPCSVAYFTDESDGVRPQGSGTPGFIV</sequence>
<dbReference type="Gramene" id="TVU15234">
    <property type="protein sequence ID" value="TVU15234"/>
    <property type="gene ID" value="EJB05_38743"/>
</dbReference>
<evidence type="ECO:0008006" key="4">
    <source>
        <dbReference type="Google" id="ProtNLM"/>
    </source>
</evidence>
<evidence type="ECO:0000313" key="2">
    <source>
        <dbReference type="EMBL" id="TVU15234.1"/>
    </source>
</evidence>
<proteinExistence type="predicted"/>
<feature type="transmembrane region" description="Helical" evidence="1">
    <location>
        <begin position="27"/>
        <end position="53"/>
    </location>
</feature>
<organism evidence="2 3">
    <name type="scientific">Eragrostis curvula</name>
    <name type="common">weeping love grass</name>
    <dbReference type="NCBI Taxonomy" id="38414"/>
    <lineage>
        <taxon>Eukaryota</taxon>
        <taxon>Viridiplantae</taxon>
        <taxon>Streptophyta</taxon>
        <taxon>Embryophyta</taxon>
        <taxon>Tracheophyta</taxon>
        <taxon>Spermatophyta</taxon>
        <taxon>Magnoliopsida</taxon>
        <taxon>Liliopsida</taxon>
        <taxon>Poales</taxon>
        <taxon>Poaceae</taxon>
        <taxon>PACMAD clade</taxon>
        <taxon>Chloridoideae</taxon>
        <taxon>Eragrostideae</taxon>
        <taxon>Eragrostidinae</taxon>
        <taxon>Eragrostis</taxon>
    </lineage>
</organism>
<dbReference type="AlphaFoldDB" id="A0A5J9TV58"/>
<keyword evidence="1" id="KW-0472">Membrane</keyword>
<evidence type="ECO:0000313" key="3">
    <source>
        <dbReference type="Proteomes" id="UP000324897"/>
    </source>
</evidence>
<dbReference type="PANTHER" id="PTHR33994:SF32">
    <property type="entry name" value="LATE EMBRYOGENESIS ABUNDANT PROTEIN LEA-2 SUBGROUP DOMAIN-CONTAINING PROTEIN"/>
    <property type="match status" value="1"/>
</dbReference>
<accession>A0A5J9TV58</accession>
<comment type="caution">
    <text evidence="2">The sequence shown here is derived from an EMBL/GenBank/DDBJ whole genome shotgun (WGS) entry which is preliminary data.</text>
</comment>
<reference evidence="2 3" key="1">
    <citation type="journal article" date="2019" name="Sci. Rep.">
        <title>A high-quality genome of Eragrostis curvula grass provides insights into Poaceae evolution and supports new strategies to enhance forage quality.</title>
        <authorList>
            <person name="Carballo J."/>
            <person name="Santos B.A.C.M."/>
            <person name="Zappacosta D."/>
            <person name="Garbus I."/>
            <person name="Selva J.P."/>
            <person name="Gallo C.A."/>
            <person name="Diaz A."/>
            <person name="Albertini E."/>
            <person name="Caccamo M."/>
            <person name="Echenique V."/>
        </authorList>
    </citation>
    <scope>NUCLEOTIDE SEQUENCE [LARGE SCALE GENOMIC DNA]</scope>
    <source>
        <strain evidence="3">cv. Victoria</strain>
        <tissue evidence="2">Leaf</tissue>
    </source>
</reference>
<keyword evidence="1" id="KW-0812">Transmembrane</keyword>
<feature type="non-terminal residue" evidence="2">
    <location>
        <position position="1"/>
    </location>
</feature>
<evidence type="ECO:0000256" key="1">
    <source>
        <dbReference type="SAM" id="Phobius"/>
    </source>
</evidence>
<dbReference type="EMBL" id="RWGY01000031">
    <property type="protein sequence ID" value="TVU15234.1"/>
    <property type="molecule type" value="Genomic_DNA"/>
</dbReference>
<protein>
    <recommendedName>
        <fullName evidence="4">Late embryogenesis abundant protein LEA-2 subgroup domain-containing protein</fullName>
    </recommendedName>
</protein>